<dbReference type="Proteomes" id="UP000036938">
    <property type="component" value="Unassembled WGS sequence"/>
</dbReference>
<dbReference type="EMBL" id="AQQZ01000009">
    <property type="protein sequence ID" value="KNG92345.1"/>
    <property type="molecule type" value="Genomic_DNA"/>
</dbReference>
<keyword evidence="1 4" id="KW-0489">Methyltransferase</keyword>
<feature type="domain" description="Methyltransferase" evidence="3">
    <location>
        <begin position="45"/>
        <end position="134"/>
    </location>
</feature>
<dbReference type="CDD" id="cd02440">
    <property type="entry name" value="AdoMet_MTases"/>
    <property type="match status" value="1"/>
</dbReference>
<evidence type="ECO:0000313" key="5">
    <source>
        <dbReference type="Proteomes" id="UP000036938"/>
    </source>
</evidence>
<dbReference type="AlphaFoldDB" id="A0A0L1JKR4"/>
<sequence>MGAEDDIIGFYQRHAEAFVARRRGRIDRHVWLDRFVAAMPAGRRVLDLGCGFGTPLGAYLVARGCAVTGVDTSAPLIARARADFPDEDWIVGDMRGLDLGTAFDGVLAWNSFFHLSPPDQRAMFATFRAHAAPGAVLLFTSGTSNGVAMGEMFGEPLYHASLDPEEYRACLDAAGFDVLHHVAEDPECGQHTVWLARRR</sequence>
<organism evidence="4 5">
    <name type="scientific">Pseudaestuariivita atlantica</name>
    <dbReference type="NCBI Taxonomy" id="1317121"/>
    <lineage>
        <taxon>Bacteria</taxon>
        <taxon>Pseudomonadati</taxon>
        <taxon>Pseudomonadota</taxon>
        <taxon>Alphaproteobacteria</taxon>
        <taxon>Rhodobacterales</taxon>
        <taxon>Paracoccaceae</taxon>
        <taxon>Pseudaestuariivita</taxon>
    </lineage>
</organism>
<gene>
    <name evidence="4" type="ORF">ATO11_17150</name>
</gene>
<dbReference type="PATRIC" id="fig|1317121.7.peg.4163"/>
<dbReference type="RefSeq" id="WP_050532143.1">
    <property type="nucleotide sequence ID" value="NZ_AQQZ01000009.1"/>
</dbReference>
<dbReference type="STRING" id="1317121.ATO11_17150"/>
<evidence type="ECO:0000259" key="3">
    <source>
        <dbReference type="Pfam" id="PF13649"/>
    </source>
</evidence>
<dbReference type="InterPro" id="IPR041698">
    <property type="entry name" value="Methyltransf_25"/>
</dbReference>
<keyword evidence="5" id="KW-1185">Reference proteome</keyword>
<evidence type="ECO:0000313" key="4">
    <source>
        <dbReference type="EMBL" id="KNG92345.1"/>
    </source>
</evidence>
<dbReference type="SUPFAM" id="SSF53335">
    <property type="entry name" value="S-adenosyl-L-methionine-dependent methyltransferases"/>
    <property type="match status" value="1"/>
</dbReference>
<name>A0A0L1JKR4_9RHOB</name>
<dbReference type="Pfam" id="PF13649">
    <property type="entry name" value="Methyltransf_25"/>
    <property type="match status" value="1"/>
</dbReference>
<reference evidence="4 5" key="1">
    <citation type="journal article" date="2015" name="Int. J. Syst. Evol. Microbiol.">
        <title>Aestuariivita atlantica sp. nov., isolated from deep sea sediment of the Atlantic Ocean.</title>
        <authorList>
            <person name="Li G."/>
            <person name="Lai Q."/>
            <person name="Du Y."/>
            <person name="Liu X."/>
            <person name="Sun F."/>
            <person name="Shao Z."/>
        </authorList>
    </citation>
    <scope>NUCLEOTIDE SEQUENCE [LARGE SCALE GENOMIC DNA]</scope>
    <source>
        <strain evidence="4 5">22II-S11-z3</strain>
    </source>
</reference>
<evidence type="ECO:0000256" key="1">
    <source>
        <dbReference type="ARBA" id="ARBA00022603"/>
    </source>
</evidence>
<dbReference type="InterPro" id="IPR029063">
    <property type="entry name" value="SAM-dependent_MTases_sf"/>
</dbReference>
<comment type="caution">
    <text evidence="4">The sequence shown here is derived from an EMBL/GenBank/DDBJ whole genome shotgun (WGS) entry which is preliminary data.</text>
</comment>
<dbReference type="GO" id="GO:0008168">
    <property type="term" value="F:methyltransferase activity"/>
    <property type="evidence" value="ECO:0007669"/>
    <property type="project" value="UniProtKB-KW"/>
</dbReference>
<dbReference type="Gene3D" id="3.40.50.150">
    <property type="entry name" value="Vaccinia Virus protein VP39"/>
    <property type="match status" value="1"/>
</dbReference>
<dbReference type="PANTHER" id="PTHR43861:SF1">
    <property type="entry name" value="TRANS-ACONITATE 2-METHYLTRANSFERASE"/>
    <property type="match status" value="1"/>
</dbReference>
<dbReference type="PANTHER" id="PTHR43861">
    <property type="entry name" value="TRANS-ACONITATE 2-METHYLTRANSFERASE-RELATED"/>
    <property type="match status" value="1"/>
</dbReference>
<dbReference type="GO" id="GO:0032259">
    <property type="term" value="P:methylation"/>
    <property type="evidence" value="ECO:0007669"/>
    <property type="project" value="UniProtKB-KW"/>
</dbReference>
<accession>A0A0L1JKR4</accession>
<dbReference type="OrthoDB" id="9765084at2"/>
<evidence type="ECO:0000256" key="2">
    <source>
        <dbReference type="ARBA" id="ARBA00022679"/>
    </source>
</evidence>
<proteinExistence type="predicted"/>
<protein>
    <submittedName>
        <fullName evidence="4">Methyltransferase</fullName>
    </submittedName>
</protein>
<keyword evidence="2 4" id="KW-0808">Transferase</keyword>